<sequence>MRGTSARAPHLEGLLLRERRRPLARRRIQEAVSNNAALNQAHWYGRTALKQGMRCEFDDNWQFKARMKLFA</sequence>
<gene>
    <name evidence="1" type="ORF">SETIT_5G076400v2</name>
</gene>
<dbReference type="AlphaFoldDB" id="A0A368R2G2"/>
<reference evidence="1" key="1">
    <citation type="journal article" date="2012" name="Nat. Biotechnol.">
        <title>Reference genome sequence of the model plant Setaria.</title>
        <authorList>
            <person name="Bennetzen J.L."/>
            <person name="Schmutz J."/>
            <person name="Wang H."/>
            <person name="Percifield R."/>
            <person name="Hawkins J."/>
            <person name="Pontaroli A.C."/>
            <person name="Estep M."/>
            <person name="Feng L."/>
            <person name="Vaughn J.N."/>
            <person name="Grimwood J."/>
            <person name="Jenkins J."/>
            <person name="Barry K."/>
            <person name="Lindquist E."/>
            <person name="Hellsten U."/>
            <person name="Deshpande S."/>
            <person name="Wang X."/>
            <person name="Wu X."/>
            <person name="Mitros T."/>
            <person name="Triplett J."/>
            <person name="Yang X."/>
            <person name="Ye C.Y."/>
            <person name="Mauro-Herrera M."/>
            <person name="Wang L."/>
            <person name="Li P."/>
            <person name="Sharma M."/>
            <person name="Sharma R."/>
            <person name="Ronald P.C."/>
            <person name="Panaud O."/>
            <person name="Kellogg E.A."/>
            <person name="Brutnell T.P."/>
            <person name="Doust A.N."/>
            <person name="Tuskan G.A."/>
            <person name="Rokhsar D."/>
            <person name="Devos K.M."/>
        </authorList>
    </citation>
    <scope>NUCLEOTIDE SEQUENCE [LARGE SCALE GENOMIC DNA]</scope>
    <source>
        <strain evidence="1">Yugu1</strain>
    </source>
</reference>
<reference evidence="1" key="2">
    <citation type="submission" date="2015-07" db="EMBL/GenBank/DDBJ databases">
        <authorList>
            <person name="Noorani M."/>
        </authorList>
    </citation>
    <scope>NUCLEOTIDE SEQUENCE</scope>
    <source>
        <strain evidence="1">Yugu1</strain>
    </source>
</reference>
<proteinExistence type="predicted"/>
<dbReference type="EMBL" id="CM003532">
    <property type="protein sequence ID" value="RCV24333.1"/>
    <property type="molecule type" value="Genomic_DNA"/>
</dbReference>
<organism evidence="1">
    <name type="scientific">Setaria italica</name>
    <name type="common">Foxtail millet</name>
    <name type="synonym">Panicum italicum</name>
    <dbReference type="NCBI Taxonomy" id="4555"/>
    <lineage>
        <taxon>Eukaryota</taxon>
        <taxon>Viridiplantae</taxon>
        <taxon>Streptophyta</taxon>
        <taxon>Embryophyta</taxon>
        <taxon>Tracheophyta</taxon>
        <taxon>Spermatophyta</taxon>
        <taxon>Magnoliopsida</taxon>
        <taxon>Liliopsida</taxon>
        <taxon>Poales</taxon>
        <taxon>Poaceae</taxon>
        <taxon>PACMAD clade</taxon>
        <taxon>Panicoideae</taxon>
        <taxon>Panicodae</taxon>
        <taxon>Paniceae</taxon>
        <taxon>Cenchrinae</taxon>
        <taxon>Setaria</taxon>
    </lineage>
</organism>
<accession>A0A368R2G2</accession>
<evidence type="ECO:0000313" key="1">
    <source>
        <dbReference type="EMBL" id="RCV24333.1"/>
    </source>
</evidence>
<protein>
    <submittedName>
        <fullName evidence="1">Uncharacterized protein</fullName>
    </submittedName>
</protein>
<name>A0A368R2G2_SETIT</name>